<dbReference type="RefSeq" id="WP_145713093.1">
    <property type="nucleotide sequence ID" value="NZ_BAAAFY010000001.1"/>
</dbReference>
<dbReference type="SUPFAM" id="SSF51206">
    <property type="entry name" value="cAMP-binding domain-like"/>
    <property type="match status" value="1"/>
</dbReference>
<protein>
    <submittedName>
        <fullName evidence="1">CRP-like cAMP-binding protein</fullName>
    </submittedName>
</protein>
<dbReference type="Proteomes" id="UP000316778">
    <property type="component" value="Unassembled WGS sequence"/>
</dbReference>
<dbReference type="AlphaFoldDB" id="A0A562T4J2"/>
<dbReference type="EMBL" id="VLLG01000003">
    <property type="protein sequence ID" value="TWI88154.1"/>
    <property type="molecule type" value="Genomic_DNA"/>
</dbReference>
<comment type="caution">
    <text evidence="1">The sequence shown here is derived from an EMBL/GenBank/DDBJ whole genome shotgun (WGS) entry which is preliminary data.</text>
</comment>
<evidence type="ECO:0000313" key="2">
    <source>
        <dbReference type="Proteomes" id="UP000316778"/>
    </source>
</evidence>
<dbReference type="InterPro" id="IPR014710">
    <property type="entry name" value="RmlC-like_jellyroll"/>
</dbReference>
<dbReference type="InterPro" id="IPR018490">
    <property type="entry name" value="cNMP-bd_dom_sf"/>
</dbReference>
<dbReference type="Gene3D" id="2.60.120.10">
    <property type="entry name" value="Jelly Rolls"/>
    <property type="match status" value="1"/>
</dbReference>
<organism evidence="1 2">
    <name type="scientific">Chitinophaga japonensis</name>
    <name type="common">Flexibacter japonensis</name>
    <dbReference type="NCBI Taxonomy" id="104662"/>
    <lineage>
        <taxon>Bacteria</taxon>
        <taxon>Pseudomonadati</taxon>
        <taxon>Bacteroidota</taxon>
        <taxon>Chitinophagia</taxon>
        <taxon>Chitinophagales</taxon>
        <taxon>Chitinophagaceae</taxon>
        <taxon>Chitinophaga</taxon>
    </lineage>
</organism>
<sequence length="191" mass="22302">MFGNIHHFFLQMIPGLTDEAWQAFADRLQVKQYSKGEELSSAERVNHIISFIEQGAVIAFNVVDGKKHIYNFFFEREYVSDYESFLTREPARYGLEAIEDTTTIDLHYNDLQQLYLSHPVFERAGRMAAEAQFIRLARQISSLLAEKPEERYRNLLRDKPQVLQRVPQYLVASYLGVTPEALSRIRKRISL</sequence>
<accession>A0A562T4J2</accession>
<proteinExistence type="predicted"/>
<dbReference type="OrthoDB" id="663011at2"/>
<reference evidence="1 2" key="1">
    <citation type="journal article" date="2013" name="Stand. Genomic Sci.">
        <title>Genomic Encyclopedia of Type Strains, Phase I: The one thousand microbial genomes (KMG-I) project.</title>
        <authorList>
            <person name="Kyrpides N.C."/>
            <person name="Woyke T."/>
            <person name="Eisen J.A."/>
            <person name="Garrity G."/>
            <person name="Lilburn T.G."/>
            <person name="Beck B.J."/>
            <person name="Whitman W.B."/>
            <person name="Hugenholtz P."/>
            <person name="Klenk H.P."/>
        </authorList>
    </citation>
    <scope>NUCLEOTIDE SEQUENCE [LARGE SCALE GENOMIC DNA]</scope>
    <source>
        <strain evidence="1 2">DSM 13484</strain>
    </source>
</reference>
<keyword evidence="2" id="KW-1185">Reference proteome</keyword>
<evidence type="ECO:0000313" key="1">
    <source>
        <dbReference type="EMBL" id="TWI88154.1"/>
    </source>
</evidence>
<name>A0A562T4J2_CHIJA</name>
<gene>
    <name evidence="1" type="ORF">LX66_2229</name>
</gene>